<sequence>MTDQVVAPGVAGIVGEERMPRAPRSARGRAAAVRVGWGVAGVAAVIAAWELYKLLGPADGVTVGGDGSAGSGVILLPRTHDRAMPHVGEMIARLFAPTSGGDTPPLIVSVVQAAGTTLALAALGWLIGVVVGSLLGIAMQRWRVVEAGLLPWIVVSQIVPLIAFAPVVNALGTQIDRSGVPWPQWFSVALIASYLAFFPVAVGMLRGLEAPDALHLDLMRASSAGWGQTLVHLRLPAAVPHLLPALRLAAASAVVGAVVAEVSIGLRGGIGRMLIQLAGQASSDPAAPWAPTFGTVAMGLVAAGGVALVGVALHRFRRGEDTA</sequence>
<evidence type="ECO:0000256" key="3">
    <source>
        <dbReference type="ARBA" id="ARBA00022475"/>
    </source>
</evidence>
<keyword evidence="2 7" id="KW-0813">Transport</keyword>
<organism evidence="9 10">
    <name type="scientific">Microbacterium phycohabitans</name>
    <dbReference type="NCBI Taxonomy" id="3075993"/>
    <lineage>
        <taxon>Bacteria</taxon>
        <taxon>Bacillati</taxon>
        <taxon>Actinomycetota</taxon>
        <taxon>Actinomycetes</taxon>
        <taxon>Micrococcales</taxon>
        <taxon>Microbacteriaceae</taxon>
        <taxon>Microbacterium</taxon>
    </lineage>
</organism>
<dbReference type="CDD" id="cd06261">
    <property type="entry name" value="TM_PBP2"/>
    <property type="match status" value="1"/>
</dbReference>
<evidence type="ECO:0000313" key="9">
    <source>
        <dbReference type="EMBL" id="MDU0346655.1"/>
    </source>
</evidence>
<evidence type="ECO:0000256" key="7">
    <source>
        <dbReference type="RuleBase" id="RU363032"/>
    </source>
</evidence>
<dbReference type="Pfam" id="PF00528">
    <property type="entry name" value="BPD_transp_1"/>
    <property type="match status" value="1"/>
</dbReference>
<feature type="transmembrane region" description="Helical" evidence="7">
    <location>
        <begin position="149"/>
        <end position="172"/>
    </location>
</feature>
<comment type="subcellular location">
    <subcellularLocation>
        <location evidence="1 7">Cell membrane</location>
        <topology evidence="1 7">Multi-pass membrane protein</topology>
    </subcellularLocation>
</comment>
<dbReference type="PANTHER" id="PTHR30151:SF41">
    <property type="entry name" value="ABC TRANSPORTER PERMEASE PROTEIN"/>
    <property type="match status" value="1"/>
</dbReference>
<protein>
    <submittedName>
        <fullName evidence="9">ABC transporter permease subunit</fullName>
    </submittedName>
</protein>
<feature type="transmembrane region" description="Helical" evidence="7">
    <location>
        <begin position="290"/>
        <end position="313"/>
    </location>
</feature>
<comment type="caution">
    <text evidence="9">The sequence shown here is derived from an EMBL/GenBank/DDBJ whole genome shotgun (WGS) entry which is preliminary data.</text>
</comment>
<keyword evidence="3" id="KW-1003">Cell membrane</keyword>
<keyword evidence="6 7" id="KW-0472">Membrane</keyword>
<feature type="transmembrane region" description="Helical" evidence="7">
    <location>
        <begin position="113"/>
        <end position="137"/>
    </location>
</feature>
<feature type="transmembrane region" description="Helical" evidence="7">
    <location>
        <begin position="184"/>
        <end position="205"/>
    </location>
</feature>
<accession>A0ABU3SP76</accession>
<feature type="transmembrane region" description="Helical" evidence="7">
    <location>
        <begin position="248"/>
        <end position="270"/>
    </location>
</feature>
<evidence type="ECO:0000256" key="4">
    <source>
        <dbReference type="ARBA" id="ARBA00022692"/>
    </source>
</evidence>
<dbReference type="InterPro" id="IPR000515">
    <property type="entry name" value="MetI-like"/>
</dbReference>
<name>A0ABU3SP76_9MICO</name>
<keyword evidence="10" id="KW-1185">Reference proteome</keyword>
<evidence type="ECO:0000256" key="2">
    <source>
        <dbReference type="ARBA" id="ARBA00022448"/>
    </source>
</evidence>
<evidence type="ECO:0000256" key="1">
    <source>
        <dbReference type="ARBA" id="ARBA00004651"/>
    </source>
</evidence>
<comment type="similarity">
    <text evidence="7">Belongs to the binding-protein-dependent transport system permease family.</text>
</comment>
<dbReference type="PANTHER" id="PTHR30151">
    <property type="entry name" value="ALKANE SULFONATE ABC TRANSPORTER-RELATED, MEMBRANE SUBUNIT"/>
    <property type="match status" value="1"/>
</dbReference>
<dbReference type="Proteomes" id="UP001261125">
    <property type="component" value="Unassembled WGS sequence"/>
</dbReference>
<feature type="domain" description="ABC transmembrane type-1" evidence="8">
    <location>
        <begin position="114"/>
        <end position="310"/>
    </location>
</feature>
<evidence type="ECO:0000313" key="10">
    <source>
        <dbReference type="Proteomes" id="UP001261125"/>
    </source>
</evidence>
<dbReference type="SUPFAM" id="SSF161098">
    <property type="entry name" value="MetI-like"/>
    <property type="match status" value="1"/>
</dbReference>
<feature type="transmembrane region" description="Helical" evidence="7">
    <location>
        <begin position="31"/>
        <end position="49"/>
    </location>
</feature>
<gene>
    <name evidence="9" type="ORF">RWH44_13205</name>
</gene>
<evidence type="ECO:0000256" key="6">
    <source>
        <dbReference type="ARBA" id="ARBA00023136"/>
    </source>
</evidence>
<dbReference type="PROSITE" id="PS50928">
    <property type="entry name" value="ABC_TM1"/>
    <property type="match status" value="1"/>
</dbReference>
<evidence type="ECO:0000259" key="8">
    <source>
        <dbReference type="PROSITE" id="PS50928"/>
    </source>
</evidence>
<dbReference type="EMBL" id="JAWDIT010000004">
    <property type="protein sequence ID" value="MDU0346655.1"/>
    <property type="molecule type" value="Genomic_DNA"/>
</dbReference>
<dbReference type="InterPro" id="IPR035906">
    <property type="entry name" value="MetI-like_sf"/>
</dbReference>
<dbReference type="RefSeq" id="WP_316004917.1">
    <property type="nucleotide sequence ID" value="NZ_JAWDIT010000004.1"/>
</dbReference>
<reference evidence="9 10" key="1">
    <citation type="submission" date="2023-09" db="EMBL/GenBank/DDBJ databases">
        <title>Microbacterium fusihabitans sp. nov., Microbacterium phycihabitans sp. nov., and Microbacterium cervinum sp. nov., isolated from dried seaweeds of beach.</title>
        <authorList>
            <person name="Lee S.D."/>
        </authorList>
    </citation>
    <scope>NUCLEOTIDE SEQUENCE [LARGE SCALE GENOMIC DNA]</scope>
    <source>
        <strain evidence="9 10">KSW2-29</strain>
    </source>
</reference>
<dbReference type="Gene3D" id="1.10.3720.10">
    <property type="entry name" value="MetI-like"/>
    <property type="match status" value="1"/>
</dbReference>
<proteinExistence type="inferred from homology"/>
<evidence type="ECO:0000256" key="5">
    <source>
        <dbReference type="ARBA" id="ARBA00022989"/>
    </source>
</evidence>
<keyword evidence="5 7" id="KW-1133">Transmembrane helix</keyword>
<keyword evidence="4 7" id="KW-0812">Transmembrane</keyword>